<evidence type="ECO:0000313" key="4">
    <source>
        <dbReference type="RefSeq" id="XP_072796532.1"/>
    </source>
</evidence>
<feature type="compositionally biased region" description="Basic and acidic residues" evidence="2">
    <location>
        <begin position="11"/>
        <end position="24"/>
    </location>
</feature>
<sequence length="528" mass="56321">MSVWAFASGRGDWRGSPREAEREPGASPRSQWVSVQGVPLRQRGPNRPREEEPGVQRRASGPGSHPGALSALRPQTWRGSQGLVSPGCPPQASFLSASASERKRWARQLSRRVGGLGSEAPQENRHSFCASATLRPGGAGPGRVGAESSPGPASTSSREQPSAGHPGYSRVFSQTRRPRDPGLALGAAASPRLPVRLCVCLCVCLAVSELASTSRTKPLGHRHPTNPRPFPMAGYLPPKGYAPSPPPPYPVTAGYPEPALHPGPGLGQAPVPAHVPAPAPGFAVFPSPAPGVPGPATRFLPLPGVPFGLEFLVQIDQILIHQKAERVETLLGRETCNRYELRSGAGQPLGQAAEESNCCARLCCGARRPLRVRLVDPGDREVLRLIRPLQCGCSCCPCGLQEMEVQAPPGTTIGHVLQTWHPFIPKFSIQDADRQTVLRVVGPCWTCGCGTDTNFEVKTPDESRSVGRISKQWGGLLQEALTDADDFGLQFPLDLDVRVKAVLLGATFLIDYMFFEKRGGDGPSAVTS</sequence>
<dbReference type="RefSeq" id="XP_072796532.1">
    <property type="nucleotide sequence ID" value="XM_072940431.1"/>
</dbReference>
<feature type="region of interest" description="Disordered" evidence="2">
    <location>
        <begin position="214"/>
        <end position="249"/>
    </location>
</feature>
<keyword evidence="3" id="KW-1185">Reference proteome</keyword>
<dbReference type="PANTHER" id="PTHR23248">
    <property type="entry name" value="PHOSPHOLIPID SCRAMBLASE-RELATED"/>
    <property type="match status" value="1"/>
</dbReference>
<protein>
    <submittedName>
        <fullName evidence="4">Phospholipid scramblase 3 isoform X1</fullName>
    </submittedName>
</protein>
<evidence type="ECO:0000256" key="2">
    <source>
        <dbReference type="SAM" id="MobiDB-lite"/>
    </source>
</evidence>
<evidence type="ECO:0000256" key="1">
    <source>
        <dbReference type="ARBA" id="ARBA00005350"/>
    </source>
</evidence>
<dbReference type="GeneID" id="102543203"/>
<evidence type="ECO:0000313" key="3">
    <source>
        <dbReference type="Proteomes" id="UP001652581"/>
    </source>
</evidence>
<accession>A0ABM5BJF0</accession>
<dbReference type="InterPro" id="IPR005552">
    <property type="entry name" value="Scramblase"/>
</dbReference>
<dbReference type="PANTHER" id="PTHR23248:SF37">
    <property type="entry name" value="PHOSPHOLIPID SCRAMBLASE 3"/>
    <property type="match status" value="1"/>
</dbReference>
<dbReference type="Pfam" id="PF03803">
    <property type="entry name" value="Scramblase"/>
    <property type="match status" value="1"/>
</dbReference>
<gene>
    <name evidence="4" type="primary">PLSCR3</name>
</gene>
<reference evidence="4" key="1">
    <citation type="submission" date="2025-08" db="UniProtKB">
        <authorList>
            <consortium name="RefSeq"/>
        </authorList>
    </citation>
    <scope>IDENTIFICATION</scope>
</reference>
<name>A0ABM5BJF0_VICPA</name>
<feature type="region of interest" description="Disordered" evidence="2">
    <location>
        <begin position="131"/>
        <end position="177"/>
    </location>
</feature>
<organism evidence="3 4">
    <name type="scientific">Vicugna pacos</name>
    <name type="common">Alpaca</name>
    <name type="synonym">Lama pacos</name>
    <dbReference type="NCBI Taxonomy" id="30538"/>
    <lineage>
        <taxon>Eukaryota</taxon>
        <taxon>Metazoa</taxon>
        <taxon>Chordata</taxon>
        <taxon>Craniata</taxon>
        <taxon>Vertebrata</taxon>
        <taxon>Euteleostomi</taxon>
        <taxon>Mammalia</taxon>
        <taxon>Eutheria</taxon>
        <taxon>Laurasiatheria</taxon>
        <taxon>Artiodactyla</taxon>
        <taxon>Tylopoda</taxon>
        <taxon>Camelidae</taxon>
        <taxon>Vicugna</taxon>
    </lineage>
</organism>
<comment type="similarity">
    <text evidence="1">Belongs to the phospholipid scramblase family.</text>
</comment>
<feature type="region of interest" description="Disordered" evidence="2">
    <location>
        <begin position="1"/>
        <end position="91"/>
    </location>
</feature>
<dbReference type="Proteomes" id="UP001652581">
    <property type="component" value="Chromosome 16"/>
</dbReference>
<proteinExistence type="inferred from homology"/>
<feature type="compositionally biased region" description="Polar residues" evidence="2">
    <location>
        <begin position="151"/>
        <end position="160"/>
    </location>
</feature>